<keyword evidence="4" id="KW-0411">Iron-sulfur</keyword>
<dbReference type="RefSeq" id="WP_307904363.1">
    <property type="nucleotide sequence ID" value="NZ_AP027059.1"/>
</dbReference>
<evidence type="ECO:0000313" key="7">
    <source>
        <dbReference type="Proteomes" id="UP001321582"/>
    </source>
</evidence>
<reference evidence="6 7" key="1">
    <citation type="submission" date="2022-11" db="EMBL/GenBank/DDBJ databases">
        <title>Haliovirga abyssi gen. nov., sp. nov., a mesophilic fermentative bacterium isolated from the Iheya North hydrothermal field and the proposal of Haliovirgaceae fam. nov.</title>
        <authorList>
            <person name="Miyazaki U."/>
            <person name="Tame A."/>
            <person name="Miyazaki J."/>
            <person name="Takai K."/>
            <person name="Sawayama S."/>
            <person name="Kitajima M."/>
            <person name="Okamoto A."/>
            <person name="Nakagawa S."/>
        </authorList>
    </citation>
    <scope>NUCLEOTIDE SEQUENCE [LARGE SCALE GENOMIC DNA]</scope>
    <source>
        <strain evidence="6 7">IC12</strain>
    </source>
</reference>
<protein>
    <submittedName>
        <fullName evidence="6">(4Fe-4S)-binding protein</fullName>
    </submittedName>
</protein>
<dbReference type="InterPro" id="IPR008254">
    <property type="entry name" value="Flavodoxin/NO_synth"/>
</dbReference>
<evidence type="ECO:0000259" key="5">
    <source>
        <dbReference type="PROSITE" id="PS51379"/>
    </source>
</evidence>
<dbReference type="InterPro" id="IPR047964">
    <property type="entry name" value="EFR1-like"/>
</dbReference>
<keyword evidence="2" id="KW-0479">Metal-binding</keyword>
<dbReference type="Pfam" id="PF13237">
    <property type="entry name" value="Fer4_10"/>
    <property type="match status" value="1"/>
</dbReference>
<dbReference type="InterPro" id="IPR017896">
    <property type="entry name" value="4Fe4S_Fe-S-bd"/>
</dbReference>
<dbReference type="KEGG" id="haby:HLVA_20420"/>
<dbReference type="InterPro" id="IPR017900">
    <property type="entry name" value="4Fe4S_Fe_S_CS"/>
</dbReference>
<gene>
    <name evidence="6" type="ORF">HLVA_20420</name>
</gene>
<evidence type="ECO:0000256" key="2">
    <source>
        <dbReference type="ARBA" id="ARBA00022723"/>
    </source>
</evidence>
<dbReference type="InterPro" id="IPR029039">
    <property type="entry name" value="Flavoprotein-like_sf"/>
</dbReference>
<dbReference type="GO" id="GO:0010181">
    <property type="term" value="F:FMN binding"/>
    <property type="evidence" value="ECO:0007669"/>
    <property type="project" value="InterPro"/>
</dbReference>
<dbReference type="GO" id="GO:0046872">
    <property type="term" value="F:metal ion binding"/>
    <property type="evidence" value="ECO:0007669"/>
    <property type="project" value="UniProtKB-KW"/>
</dbReference>
<dbReference type="GO" id="GO:0051539">
    <property type="term" value="F:4 iron, 4 sulfur cluster binding"/>
    <property type="evidence" value="ECO:0007669"/>
    <property type="project" value="UniProtKB-KW"/>
</dbReference>
<dbReference type="AlphaFoldDB" id="A0AAU9DGS1"/>
<dbReference type="Proteomes" id="UP001321582">
    <property type="component" value="Chromosome"/>
</dbReference>
<dbReference type="PROSITE" id="PS00198">
    <property type="entry name" value="4FE4S_FER_1"/>
    <property type="match status" value="1"/>
</dbReference>
<dbReference type="EMBL" id="AP027059">
    <property type="protein sequence ID" value="BDU51473.1"/>
    <property type="molecule type" value="Genomic_DNA"/>
</dbReference>
<dbReference type="Pfam" id="PF00258">
    <property type="entry name" value="Flavodoxin_1"/>
    <property type="match status" value="1"/>
</dbReference>
<name>A0AAU9DGS1_9FUSO</name>
<dbReference type="SUPFAM" id="SSF52218">
    <property type="entry name" value="Flavoproteins"/>
    <property type="match status" value="1"/>
</dbReference>
<keyword evidence="7" id="KW-1185">Reference proteome</keyword>
<evidence type="ECO:0000256" key="3">
    <source>
        <dbReference type="ARBA" id="ARBA00023004"/>
    </source>
</evidence>
<dbReference type="InterPro" id="IPR050157">
    <property type="entry name" value="PSI_iron-sulfur_center"/>
</dbReference>
<evidence type="ECO:0000256" key="4">
    <source>
        <dbReference type="ARBA" id="ARBA00023014"/>
    </source>
</evidence>
<dbReference type="PANTHER" id="PTHR24960:SF79">
    <property type="entry name" value="PHOTOSYSTEM I IRON-SULFUR CENTER"/>
    <property type="match status" value="1"/>
</dbReference>
<keyword evidence="1" id="KW-0004">4Fe-4S</keyword>
<dbReference type="NCBIfam" id="NF038196">
    <property type="entry name" value="ferrodoxin_EFR1"/>
    <property type="match status" value="1"/>
</dbReference>
<proteinExistence type="predicted"/>
<evidence type="ECO:0000313" key="6">
    <source>
        <dbReference type="EMBL" id="BDU51473.1"/>
    </source>
</evidence>
<dbReference type="Gene3D" id="3.30.70.20">
    <property type="match status" value="1"/>
</dbReference>
<evidence type="ECO:0000256" key="1">
    <source>
        <dbReference type="ARBA" id="ARBA00022485"/>
    </source>
</evidence>
<dbReference type="Gene3D" id="3.40.50.360">
    <property type="match status" value="1"/>
</dbReference>
<feature type="domain" description="4Fe-4S ferredoxin-type" evidence="5">
    <location>
        <begin position="185"/>
        <end position="214"/>
    </location>
</feature>
<dbReference type="PROSITE" id="PS51379">
    <property type="entry name" value="4FE4S_FER_2"/>
    <property type="match status" value="2"/>
</dbReference>
<accession>A0AAU9DGS1</accession>
<dbReference type="SUPFAM" id="SSF54862">
    <property type="entry name" value="4Fe-4S ferredoxins"/>
    <property type="match status" value="1"/>
</dbReference>
<dbReference type="PANTHER" id="PTHR24960">
    <property type="entry name" value="PHOTOSYSTEM I IRON-SULFUR CENTER-RELATED"/>
    <property type="match status" value="1"/>
</dbReference>
<organism evidence="6 7">
    <name type="scientific">Haliovirga abyssi</name>
    <dbReference type="NCBI Taxonomy" id="2996794"/>
    <lineage>
        <taxon>Bacteria</taxon>
        <taxon>Fusobacteriati</taxon>
        <taxon>Fusobacteriota</taxon>
        <taxon>Fusobacteriia</taxon>
        <taxon>Fusobacteriales</taxon>
        <taxon>Haliovirgaceae</taxon>
        <taxon>Haliovirga</taxon>
    </lineage>
</organism>
<sequence>MKGLGIYFSGTGNTKFLMEKFKEKFDAKGVSVDLQAIDSSENFEDKYDFYIFSAPIYAEFFPKIYVDWVEKNVNISKGKKAILTSTLGSKGTPPALKIMAKILEKKGFEIIIQQEITMPNNWTGEVPSEEKIKESKEITEIKVEKIIEKFFNNEKMIKNPWKLRYWLTLPLVNLMENYLKKWATKNMSVDSNVCIGCKKCEENCPVDNLKVDGNSVNIGKNCVACMRCVNSCPVNAFRIKGKEKEQYKF</sequence>
<keyword evidence="3" id="KW-0408">Iron</keyword>
<feature type="domain" description="4Fe-4S ferredoxin-type" evidence="5">
    <location>
        <begin position="215"/>
        <end position="242"/>
    </location>
</feature>